<dbReference type="EMBL" id="CP054475">
    <property type="protein sequence ID" value="UXD87451.1"/>
    <property type="molecule type" value="Genomic_DNA"/>
</dbReference>
<gene>
    <name evidence="2" type="primary">pabB</name>
    <name evidence="2" type="ORF">HUF19_08395</name>
</gene>
<keyword evidence="3" id="KW-1185">Reference proteome</keyword>
<dbReference type="InterPro" id="IPR019999">
    <property type="entry name" value="Anth_synth_I-like"/>
</dbReference>
<proteinExistence type="predicted"/>
<dbReference type="InterPro" id="IPR015890">
    <property type="entry name" value="Chorismate_C"/>
</dbReference>
<dbReference type="RefSeq" id="WP_260999368.1">
    <property type="nucleotide sequence ID" value="NZ_CP054475.1"/>
</dbReference>
<reference evidence="3" key="1">
    <citation type="submission" date="2020-06" db="EMBL/GenBank/DDBJ databases">
        <title>Thalassolituus marinus alknpb1M-1, a hydrocarbon-degrading bacterium isolated from the deep-sea overlying water using an in-situ strategy from the South China Sea basin.</title>
        <authorList>
            <person name="Dong C."/>
            <person name="Chen Y."/>
            <person name="Shao Z."/>
        </authorList>
    </citation>
    <scope>NUCLEOTIDE SEQUENCE [LARGE SCALE GENOMIC DNA]</scope>
    <source>
        <strain evidence="3">alknpb1M-1</strain>
    </source>
</reference>
<accession>A0ABY6A904</accession>
<dbReference type="PANTHER" id="PTHR11236:SF50">
    <property type="entry name" value="AMINODEOXYCHORISMATE SYNTHASE COMPONENT 1"/>
    <property type="match status" value="1"/>
</dbReference>
<keyword evidence="2" id="KW-0032">Aminotransferase</keyword>
<dbReference type="Gene3D" id="3.60.120.10">
    <property type="entry name" value="Anthranilate synthase"/>
    <property type="match status" value="1"/>
</dbReference>
<dbReference type="SUPFAM" id="SSF56322">
    <property type="entry name" value="ADC synthase"/>
    <property type="match status" value="1"/>
</dbReference>
<dbReference type="InterPro" id="IPR005802">
    <property type="entry name" value="ADC_synth_comp_1"/>
</dbReference>
<dbReference type="EC" id="2.6.1.85" evidence="2"/>
<dbReference type="NCBIfam" id="TIGR00553">
    <property type="entry name" value="pabB"/>
    <property type="match status" value="1"/>
</dbReference>
<dbReference type="Pfam" id="PF00425">
    <property type="entry name" value="Chorismate_bind"/>
    <property type="match status" value="1"/>
</dbReference>
<sequence length="395" mass="43801">MPDQILSATTVVELDRLRRNLRSCLPPNNGKSDSSAIHAAFHSGWAGYISYDAGKALQQLPTTQQAGPLAEFFHYPLSIFLNFADNSCTLQNPGNLPDKQVTELIDHIRSAVTRHKEGTENPPLKQSWRPAWSEEQYRQAFSATRNYLAAGDCYQVNLAMPFHCQADLTGHNPASLLQTFNAPFSAYLKTAAQTLFSVSPERFIRIDGDRIETKPIKGTIARGETAEVDEYNRQWLAGSPKNRAENLMIVDLLRNDLSRSAEPFSVKVTKLFDIESHANVHHMVSTIVATRRPDQHAVDVIFDALPGGSITGAPKHRAMEIIDELEHESRGAYCGVLGYFDDAGHADFNILIRTIAATKEGAVCWGGGGIVMDSTWEDEWQEIQSKVGRILNTPI</sequence>
<dbReference type="PANTHER" id="PTHR11236">
    <property type="entry name" value="AMINOBENZOATE/ANTHRANILATE SYNTHASE"/>
    <property type="match status" value="1"/>
</dbReference>
<dbReference type="Proteomes" id="UP001065322">
    <property type="component" value="Chromosome"/>
</dbReference>
<dbReference type="InterPro" id="IPR005801">
    <property type="entry name" value="ADC_synthase"/>
</dbReference>
<dbReference type="GO" id="GO:0046820">
    <property type="term" value="F:4-amino-4-deoxychorismate synthase activity"/>
    <property type="evidence" value="ECO:0007669"/>
    <property type="project" value="UniProtKB-EC"/>
</dbReference>
<name>A0ABY6A904_9GAMM</name>
<organism evidence="2 3">
    <name type="scientific">Thalassolituus hydrocarboniclasticus</name>
    <dbReference type="NCBI Taxonomy" id="2742796"/>
    <lineage>
        <taxon>Bacteria</taxon>
        <taxon>Pseudomonadati</taxon>
        <taxon>Pseudomonadota</taxon>
        <taxon>Gammaproteobacteria</taxon>
        <taxon>Oceanospirillales</taxon>
        <taxon>Oceanospirillaceae</taxon>
        <taxon>Thalassolituus</taxon>
    </lineage>
</organism>
<keyword evidence="2" id="KW-0808">Transferase</keyword>
<dbReference type="PRINTS" id="PR00095">
    <property type="entry name" value="ANTSNTHASEI"/>
</dbReference>
<evidence type="ECO:0000313" key="3">
    <source>
        <dbReference type="Proteomes" id="UP001065322"/>
    </source>
</evidence>
<protein>
    <submittedName>
        <fullName evidence="2">Aminodeoxychorismate synthase component I</fullName>
        <ecNumber evidence="2">2.6.1.85</ecNumber>
    </submittedName>
</protein>
<feature type="domain" description="Chorismate-utilising enzyme C-terminal" evidence="1">
    <location>
        <begin position="134"/>
        <end position="386"/>
    </location>
</feature>
<evidence type="ECO:0000259" key="1">
    <source>
        <dbReference type="Pfam" id="PF00425"/>
    </source>
</evidence>
<evidence type="ECO:0000313" key="2">
    <source>
        <dbReference type="EMBL" id="UXD87451.1"/>
    </source>
</evidence>